<evidence type="ECO:0000313" key="1">
    <source>
        <dbReference type="EMBL" id="THU93068.1"/>
    </source>
</evidence>
<feature type="non-terminal residue" evidence="1">
    <location>
        <position position="205"/>
    </location>
</feature>
<dbReference type="Proteomes" id="UP000297245">
    <property type="component" value="Unassembled WGS sequence"/>
</dbReference>
<proteinExistence type="predicted"/>
<name>A0A4S8LVI7_DENBC</name>
<keyword evidence="2" id="KW-1185">Reference proteome</keyword>
<protein>
    <submittedName>
        <fullName evidence="1">Uncharacterized protein</fullName>
    </submittedName>
</protein>
<organism evidence="1 2">
    <name type="scientific">Dendrothele bispora (strain CBS 962.96)</name>
    <dbReference type="NCBI Taxonomy" id="1314807"/>
    <lineage>
        <taxon>Eukaryota</taxon>
        <taxon>Fungi</taxon>
        <taxon>Dikarya</taxon>
        <taxon>Basidiomycota</taxon>
        <taxon>Agaricomycotina</taxon>
        <taxon>Agaricomycetes</taxon>
        <taxon>Agaricomycetidae</taxon>
        <taxon>Agaricales</taxon>
        <taxon>Agaricales incertae sedis</taxon>
        <taxon>Dendrothele</taxon>
    </lineage>
</organism>
<gene>
    <name evidence="1" type="ORF">K435DRAFT_670900</name>
</gene>
<dbReference type="OrthoDB" id="3257409at2759"/>
<evidence type="ECO:0000313" key="2">
    <source>
        <dbReference type="Proteomes" id="UP000297245"/>
    </source>
</evidence>
<sequence length="205" mass="23500">MYKGSDTFTENKLAEYDLAICRAFAYKLQSHTSDRNFKKIPYAFPATPSLPSLHNIRSRVATLSGIEPEIYHCCVNSCVCYVGAHDSLDKCPFCKEPRYRADGRPRKTFAYIPLIPRLRSFFTNSNLAEKMQYRHQYITGQLGESSSEPNKVKDVFDGKDYKELIGKNVIVGDETLQHKYFDDKRDIAFGLSTDGFGPFKRRTHT</sequence>
<reference evidence="1 2" key="1">
    <citation type="journal article" date="2019" name="Nat. Ecol. Evol.">
        <title>Megaphylogeny resolves global patterns of mushroom evolution.</title>
        <authorList>
            <person name="Varga T."/>
            <person name="Krizsan K."/>
            <person name="Foldi C."/>
            <person name="Dima B."/>
            <person name="Sanchez-Garcia M."/>
            <person name="Sanchez-Ramirez S."/>
            <person name="Szollosi G.J."/>
            <person name="Szarkandi J.G."/>
            <person name="Papp V."/>
            <person name="Albert L."/>
            <person name="Andreopoulos W."/>
            <person name="Angelini C."/>
            <person name="Antonin V."/>
            <person name="Barry K.W."/>
            <person name="Bougher N.L."/>
            <person name="Buchanan P."/>
            <person name="Buyck B."/>
            <person name="Bense V."/>
            <person name="Catcheside P."/>
            <person name="Chovatia M."/>
            <person name="Cooper J."/>
            <person name="Damon W."/>
            <person name="Desjardin D."/>
            <person name="Finy P."/>
            <person name="Geml J."/>
            <person name="Haridas S."/>
            <person name="Hughes K."/>
            <person name="Justo A."/>
            <person name="Karasinski D."/>
            <person name="Kautmanova I."/>
            <person name="Kiss B."/>
            <person name="Kocsube S."/>
            <person name="Kotiranta H."/>
            <person name="LaButti K.M."/>
            <person name="Lechner B.E."/>
            <person name="Liimatainen K."/>
            <person name="Lipzen A."/>
            <person name="Lukacs Z."/>
            <person name="Mihaltcheva S."/>
            <person name="Morgado L.N."/>
            <person name="Niskanen T."/>
            <person name="Noordeloos M.E."/>
            <person name="Ohm R.A."/>
            <person name="Ortiz-Santana B."/>
            <person name="Ovrebo C."/>
            <person name="Racz N."/>
            <person name="Riley R."/>
            <person name="Savchenko A."/>
            <person name="Shiryaev A."/>
            <person name="Soop K."/>
            <person name="Spirin V."/>
            <person name="Szebenyi C."/>
            <person name="Tomsovsky M."/>
            <person name="Tulloss R.E."/>
            <person name="Uehling J."/>
            <person name="Grigoriev I.V."/>
            <person name="Vagvolgyi C."/>
            <person name="Papp T."/>
            <person name="Martin F.M."/>
            <person name="Miettinen O."/>
            <person name="Hibbett D.S."/>
            <person name="Nagy L.G."/>
        </authorList>
    </citation>
    <scope>NUCLEOTIDE SEQUENCE [LARGE SCALE GENOMIC DNA]</scope>
    <source>
        <strain evidence="1 2">CBS 962.96</strain>
    </source>
</reference>
<accession>A0A4S8LVI7</accession>
<dbReference type="AlphaFoldDB" id="A0A4S8LVI7"/>
<dbReference type="EMBL" id="ML179260">
    <property type="protein sequence ID" value="THU93068.1"/>
    <property type="molecule type" value="Genomic_DNA"/>
</dbReference>